<dbReference type="AlphaFoldDB" id="A0A1X6MRW8"/>
<feature type="transmembrane region" description="Helical" evidence="1">
    <location>
        <begin position="164"/>
        <end position="183"/>
    </location>
</feature>
<keyword evidence="1" id="KW-0472">Membrane</keyword>
<evidence type="ECO:0000313" key="2">
    <source>
        <dbReference type="EMBL" id="OSX59131.1"/>
    </source>
</evidence>
<reference evidence="2 3" key="1">
    <citation type="submission" date="2017-04" db="EMBL/GenBank/DDBJ databases">
        <title>Genome Sequence of the Model Brown-Rot Fungus Postia placenta SB12.</title>
        <authorList>
            <consortium name="DOE Joint Genome Institute"/>
            <person name="Gaskell J."/>
            <person name="Kersten P."/>
            <person name="Larrondo L.F."/>
            <person name="Canessa P."/>
            <person name="Martinez D."/>
            <person name="Hibbett D."/>
            <person name="Schmoll M."/>
            <person name="Kubicek C.P."/>
            <person name="Martinez A.T."/>
            <person name="Yadav J."/>
            <person name="Master E."/>
            <person name="Magnuson J.K."/>
            <person name="James T."/>
            <person name="Yaver D."/>
            <person name="Berka R."/>
            <person name="Labutti K."/>
            <person name="Lipzen A."/>
            <person name="Aerts A."/>
            <person name="Barry K."/>
            <person name="Henrissat B."/>
            <person name="Blanchette R."/>
            <person name="Grigoriev I."/>
            <person name="Cullen D."/>
        </authorList>
    </citation>
    <scope>NUCLEOTIDE SEQUENCE [LARGE SCALE GENOMIC DNA]</scope>
    <source>
        <strain evidence="2 3">MAD-698-R-SB12</strain>
    </source>
</reference>
<protein>
    <submittedName>
        <fullName evidence="2">Uncharacterized protein</fullName>
    </submittedName>
</protein>
<dbReference type="GeneID" id="36331561"/>
<dbReference type="RefSeq" id="XP_024335925.1">
    <property type="nucleotide sequence ID" value="XM_024486612.1"/>
</dbReference>
<dbReference type="OrthoDB" id="9988102at2759"/>
<keyword evidence="1" id="KW-1133">Transmembrane helix</keyword>
<dbReference type="Proteomes" id="UP000194127">
    <property type="component" value="Unassembled WGS sequence"/>
</dbReference>
<proteinExistence type="predicted"/>
<keyword evidence="3" id="KW-1185">Reference proteome</keyword>
<gene>
    <name evidence="2" type="ORF">POSPLADRAFT_1152025</name>
</gene>
<organism evidence="2 3">
    <name type="scientific">Postia placenta MAD-698-R-SB12</name>
    <dbReference type="NCBI Taxonomy" id="670580"/>
    <lineage>
        <taxon>Eukaryota</taxon>
        <taxon>Fungi</taxon>
        <taxon>Dikarya</taxon>
        <taxon>Basidiomycota</taxon>
        <taxon>Agaricomycotina</taxon>
        <taxon>Agaricomycetes</taxon>
        <taxon>Polyporales</taxon>
        <taxon>Adustoporiaceae</taxon>
        <taxon>Rhodonia</taxon>
    </lineage>
</organism>
<accession>A0A1X6MRW8</accession>
<evidence type="ECO:0000256" key="1">
    <source>
        <dbReference type="SAM" id="Phobius"/>
    </source>
</evidence>
<evidence type="ECO:0000313" key="3">
    <source>
        <dbReference type="Proteomes" id="UP000194127"/>
    </source>
</evidence>
<keyword evidence="1" id="KW-0812">Transmembrane</keyword>
<name>A0A1X6MRW8_9APHY</name>
<feature type="transmembrane region" description="Helical" evidence="1">
    <location>
        <begin position="195"/>
        <end position="216"/>
    </location>
</feature>
<dbReference type="EMBL" id="KZ110603">
    <property type="protein sequence ID" value="OSX59131.1"/>
    <property type="molecule type" value="Genomic_DNA"/>
</dbReference>
<dbReference type="STRING" id="670580.A0A1X6MRW8"/>
<sequence>MQSEFAQLAKPYPNRAFAAGLAISKKSCGDGWKPDWDGVFPLKVFRGAEYRAVRVPAHWDDESLLRELRKTYDGLRKVWRKWFSLRNVGSMTIVLFLSIMQEDHSFIYPQRIGPARVSPAKNMRLRWFLHHPEYMKGRHEFMQVLTADPDLGIEFIERWQLSRIAIAVLIPVFASLAIGVVYSGVMDDPSTGFTIAGYVTSAYSVCLVLVGLLNLVDF</sequence>